<organism evidence="1 2">
    <name type="scientific">Trichomalopsis sarcophagae</name>
    <dbReference type="NCBI Taxonomy" id="543379"/>
    <lineage>
        <taxon>Eukaryota</taxon>
        <taxon>Metazoa</taxon>
        <taxon>Ecdysozoa</taxon>
        <taxon>Arthropoda</taxon>
        <taxon>Hexapoda</taxon>
        <taxon>Insecta</taxon>
        <taxon>Pterygota</taxon>
        <taxon>Neoptera</taxon>
        <taxon>Endopterygota</taxon>
        <taxon>Hymenoptera</taxon>
        <taxon>Apocrita</taxon>
        <taxon>Proctotrupomorpha</taxon>
        <taxon>Chalcidoidea</taxon>
        <taxon>Pteromalidae</taxon>
        <taxon>Pteromalinae</taxon>
        <taxon>Trichomalopsis</taxon>
    </lineage>
</organism>
<name>A0A232EZD2_9HYME</name>
<reference evidence="1 2" key="1">
    <citation type="journal article" date="2017" name="Curr. Biol.">
        <title>The Evolution of Venom by Co-option of Single-Copy Genes.</title>
        <authorList>
            <person name="Martinson E.O."/>
            <person name="Mrinalini"/>
            <person name="Kelkar Y.D."/>
            <person name="Chang C.H."/>
            <person name="Werren J.H."/>
        </authorList>
    </citation>
    <scope>NUCLEOTIDE SEQUENCE [LARGE SCALE GENOMIC DNA]</scope>
    <source>
        <strain evidence="1 2">Alberta</strain>
        <tissue evidence="1">Whole body</tissue>
    </source>
</reference>
<dbReference type="EMBL" id="NNAY01001538">
    <property type="protein sequence ID" value="OXU23653.1"/>
    <property type="molecule type" value="Genomic_DNA"/>
</dbReference>
<comment type="caution">
    <text evidence="1">The sequence shown here is derived from an EMBL/GenBank/DDBJ whole genome shotgun (WGS) entry which is preliminary data.</text>
</comment>
<proteinExistence type="predicted"/>
<dbReference type="Proteomes" id="UP000215335">
    <property type="component" value="Unassembled WGS sequence"/>
</dbReference>
<keyword evidence="2" id="KW-1185">Reference proteome</keyword>
<accession>A0A232EZD2</accession>
<gene>
    <name evidence="1" type="ORF">TSAR_003892</name>
</gene>
<protein>
    <submittedName>
        <fullName evidence="1">Uncharacterized protein</fullName>
    </submittedName>
</protein>
<evidence type="ECO:0000313" key="1">
    <source>
        <dbReference type="EMBL" id="OXU23653.1"/>
    </source>
</evidence>
<evidence type="ECO:0000313" key="2">
    <source>
        <dbReference type="Proteomes" id="UP000215335"/>
    </source>
</evidence>
<dbReference type="AlphaFoldDB" id="A0A232EZD2"/>
<sequence>MLIGLPRSFSSQFHNCMNRYRGFKNPGANPRSAFLRSDLLTGGYN</sequence>